<keyword evidence="1" id="KW-0175">Coiled coil</keyword>
<keyword evidence="3" id="KW-1185">Reference proteome</keyword>
<dbReference type="OrthoDB" id="6748999at2759"/>
<gene>
    <name evidence="2" type="ORF">PHAECO_LOCUS8358</name>
</gene>
<feature type="coiled-coil region" evidence="1">
    <location>
        <begin position="41"/>
        <end position="89"/>
    </location>
</feature>
<proteinExistence type="predicted"/>
<dbReference type="AlphaFoldDB" id="A0A9N9X3P4"/>
<dbReference type="Gene3D" id="3.30.70.1820">
    <property type="entry name" value="L1 transposable element, RRM domain"/>
    <property type="match status" value="1"/>
</dbReference>
<dbReference type="PANTHER" id="PTHR11505">
    <property type="entry name" value="L1 TRANSPOSABLE ELEMENT-RELATED"/>
    <property type="match status" value="1"/>
</dbReference>
<reference evidence="2" key="1">
    <citation type="submission" date="2022-01" db="EMBL/GenBank/DDBJ databases">
        <authorList>
            <person name="King R."/>
        </authorList>
    </citation>
    <scope>NUCLEOTIDE SEQUENCE</scope>
</reference>
<dbReference type="EMBL" id="OU896710">
    <property type="protein sequence ID" value="CAG9820752.1"/>
    <property type="molecule type" value="Genomic_DNA"/>
</dbReference>
<dbReference type="InterPro" id="IPR004244">
    <property type="entry name" value="Transposase_22"/>
</dbReference>
<protein>
    <submittedName>
        <fullName evidence="2">Uncharacterized protein</fullName>
    </submittedName>
</protein>
<organism evidence="2 3">
    <name type="scientific">Phaedon cochleariae</name>
    <name type="common">Mustard beetle</name>
    <dbReference type="NCBI Taxonomy" id="80249"/>
    <lineage>
        <taxon>Eukaryota</taxon>
        <taxon>Metazoa</taxon>
        <taxon>Ecdysozoa</taxon>
        <taxon>Arthropoda</taxon>
        <taxon>Hexapoda</taxon>
        <taxon>Insecta</taxon>
        <taxon>Pterygota</taxon>
        <taxon>Neoptera</taxon>
        <taxon>Endopterygota</taxon>
        <taxon>Coleoptera</taxon>
        <taxon>Polyphaga</taxon>
        <taxon>Cucujiformia</taxon>
        <taxon>Chrysomeloidea</taxon>
        <taxon>Chrysomelidae</taxon>
        <taxon>Chrysomelinae</taxon>
        <taxon>Chrysomelini</taxon>
        <taxon>Phaedon</taxon>
    </lineage>
</organism>
<name>A0A9N9X3P4_PHACE</name>
<accession>A0A9N9X3P4</accession>
<sequence>MGFTERQKSEFKSLTKEITKEILFEFMNDKVFMDSIAKKVAEEYNKQIENLTARIDVMETKISDIQGEKEEFSRRVEDLEQKMRLDQLRFYGLPESHDENLKSTLEKIFSSKLKINPTIIQCYRIGERNPGSKQRPVIIKFASTQQRNAVYSAKKNFKGSNMIVAEDLIKSRHDLLIYAKDKLGRDKVWTTDGNLYTMFNGKRFALKSEESITKLFE</sequence>
<reference evidence="2" key="2">
    <citation type="submission" date="2022-10" db="EMBL/GenBank/DDBJ databases">
        <authorList>
            <consortium name="ENA_rothamsted_submissions"/>
            <consortium name="culmorum"/>
            <person name="King R."/>
        </authorList>
    </citation>
    <scope>NUCLEOTIDE SEQUENCE</scope>
</reference>
<dbReference type="Proteomes" id="UP001153737">
    <property type="component" value="Chromosome 4"/>
</dbReference>
<evidence type="ECO:0000313" key="2">
    <source>
        <dbReference type="EMBL" id="CAG9820752.1"/>
    </source>
</evidence>
<evidence type="ECO:0000313" key="3">
    <source>
        <dbReference type="Proteomes" id="UP001153737"/>
    </source>
</evidence>
<evidence type="ECO:0000256" key="1">
    <source>
        <dbReference type="SAM" id="Coils"/>
    </source>
</evidence>